<name>A0A833M8R2_9FIRM</name>
<sequence length="211" mass="24432">MSLYYVLLEDEYKGKREDIGNIMLNYSALLYEKTGLKLGIYHGPTTSEIYRYFETQGLEILNEDVMWRNMTDNEKAIKFNDYLQSIDAHHGELIIIDPYIFPKRYDSNYIDFLSTLLNSCQLLSVKFVTTSANFNQDVHDSIVSRLNCPSVKVHFTDEYHDRLWIANERSGFFLGTSLNGIGKKTSIIQSLEPEDVVDIVNELKNLSNFND</sequence>
<dbReference type="Proteomes" id="UP000465601">
    <property type="component" value="Unassembled WGS sequence"/>
</dbReference>
<reference evidence="1 2" key="1">
    <citation type="submission" date="2019-10" db="EMBL/GenBank/DDBJ databases">
        <title>Alkaliphilus serpentinus sp. nov. and Alkaliphilus pronyensis sp. nov., two novel anaerobic alkaliphilic species isolated from the serpentinized-hosted hydrothermal field of the Prony Bay (New Caledonia).</title>
        <authorList>
            <person name="Postec A."/>
        </authorList>
    </citation>
    <scope>NUCLEOTIDE SEQUENCE [LARGE SCALE GENOMIC DNA]</scope>
    <source>
        <strain evidence="1 2">LacT</strain>
    </source>
</reference>
<gene>
    <name evidence="1" type="ORF">F8153_13130</name>
</gene>
<dbReference type="OrthoDB" id="9816206at2"/>
<organism evidence="1 2">
    <name type="scientific">Alkaliphilus serpentinus</name>
    <dbReference type="NCBI Taxonomy" id="1482731"/>
    <lineage>
        <taxon>Bacteria</taxon>
        <taxon>Bacillati</taxon>
        <taxon>Bacillota</taxon>
        <taxon>Clostridia</taxon>
        <taxon>Peptostreptococcales</taxon>
        <taxon>Natronincolaceae</taxon>
        <taxon>Alkaliphilus</taxon>
    </lineage>
</organism>
<comment type="caution">
    <text evidence="1">The sequence shown here is derived from an EMBL/GenBank/DDBJ whole genome shotgun (WGS) entry which is preliminary data.</text>
</comment>
<proteinExistence type="predicted"/>
<evidence type="ECO:0000313" key="1">
    <source>
        <dbReference type="EMBL" id="KAB3527111.1"/>
    </source>
</evidence>
<protein>
    <submittedName>
        <fullName evidence="1">Uncharacterized protein</fullName>
    </submittedName>
</protein>
<evidence type="ECO:0000313" key="2">
    <source>
        <dbReference type="Proteomes" id="UP000465601"/>
    </source>
</evidence>
<keyword evidence="2" id="KW-1185">Reference proteome</keyword>
<dbReference type="EMBL" id="WBZB01000047">
    <property type="protein sequence ID" value="KAB3527111.1"/>
    <property type="molecule type" value="Genomic_DNA"/>
</dbReference>
<dbReference type="RefSeq" id="WP_151866804.1">
    <property type="nucleotide sequence ID" value="NZ_WBZB01000047.1"/>
</dbReference>
<accession>A0A833M8R2</accession>
<dbReference type="AlphaFoldDB" id="A0A833M8R2"/>